<evidence type="ECO:0000313" key="2">
    <source>
        <dbReference type="EMBL" id="KAK8743144.1"/>
    </source>
</evidence>
<evidence type="ECO:0000256" key="1">
    <source>
        <dbReference type="ARBA" id="ARBA00009745"/>
    </source>
</evidence>
<dbReference type="InterPro" id="IPR016024">
    <property type="entry name" value="ARM-type_fold"/>
</dbReference>
<accession>A0AAW0XYW3</accession>
<keyword evidence="3" id="KW-1185">Reference proteome</keyword>
<dbReference type="InterPro" id="IPR002554">
    <property type="entry name" value="PP2A_B56"/>
</dbReference>
<dbReference type="GO" id="GO:0019888">
    <property type="term" value="F:protein phosphatase regulator activity"/>
    <property type="evidence" value="ECO:0007669"/>
    <property type="project" value="InterPro"/>
</dbReference>
<dbReference type="GO" id="GO:0007165">
    <property type="term" value="P:signal transduction"/>
    <property type="evidence" value="ECO:0007669"/>
    <property type="project" value="InterPro"/>
</dbReference>
<evidence type="ECO:0000313" key="3">
    <source>
        <dbReference type="Proteomes" id="UP001445076"/>
    </source>
</evidence>
<dbReference type="Proteomes" id="UP001445076">
    <property type="component" value="Unassembled WGS sequence"/>
</dbReference>
<protein>
    <submittedName>
        <fullName evidence="2">Uncharacterized protein</fullName>
    </submittedName>
</protein>
<proteinExistence type="inferred from homology"/>
<dbReference type="EMBL" id="JARKIK010000026">
    <property type="protein sequence ID" value="KAK8743144.1"/>
    <property type="molecule type" value="Genomic_DNA"/>
</dbReference>
<comment type="similarity">
    <text evidence="1">Belongs to the phosphatase 2A regulatory subunit B56 family.</text>
</comment>
<dbReference type="Gene3D" id="1.25.10.10">
    <property type="entry name" value="Leucine-rich Repeat Variant"/>
    <property type="match status" value="1"/>
</dbReference>
<sequence length="111" mass="13045">MRTVFCSVFQRWSSCEMENKTLTSSNIIHQVCHHLSFTGHSAEFDQEVDETALEAACPHLQLEYELFPRFLESPDFNHLLPYVTMIKSLSCSMHHNFPCRLYIYTYIVTCF</sequence>
<gene>
    <name evidence="2" type="ORF">OTU49_001556</name>
</gene>
<dbReference type="GO" id="GO:0000159">
    <property type="term" value="C:protein phosphatase type 2A complex"/>
    <property type="evidence" value="ECO:0007669"/>
    <property type="project" value="InterPro"/>
</dbReference>
<comment type="caution">
    <text evidence="2">The sequence shown here is derived from an EMBL/GenBank/DDBJ whole genome shotgun (WGS) entry which is preliminary data.</text>
</comment>
<dbReference type="Pfam" id="PF01603">
    <property type="entry name" value="B56"/>
    <property type="match status" value="1"/>
</dbReference>
<name>A0AAW0XYW3_CHEQU</name>
<dbReference type="SUPFAM" id="SSF48371">
    <property type="entry name" value="ARM repeat"/>
    <property type="match status" value="1"/>
</dbReference>
<dbReference type="AlphaFoldDB" id="A0AAW0XYW3"/>
<dbReference type="InterPro" id="IPR011989">
    <property type="entry name" value="ARM-like"/>
</dbReference>
<organism evidence="2 3">
    <name type="scientific">Cherax quadricarinatus</name>
    <name type="common">Australian red claw crayfish</name>
    <dbReference type="NCBI Taxonomy" id="27406"/>
    <lineage>
        <taxon>Eukaryota</taxon>
        <taxon>Metazoa</taxon>
        <taxon>Ecdysozoa</taxon>
        <taxon>Arthropoda</taxon>
        <taxon>Crustacea</taxon>
        <taxon>Multicrustacea</taxon>
        <taxon>Malacostraca</taxon>
        <taxon>Eumalacostraca</taxon>
        <taxon>Eucarida</taxon>
        <taxon>Decapoda</taxon>
        <taxon>Pleocyemata</taxon>
        <taxon>Astacidea</taxon>
        <taxon>Parastacoidea</taxon>
        <taxon>Parastacidae</taxon>
        <taxon>Cherax</taxon>
    </lineage>
</organism>
<reference evidence="2 3" key="1">
    <citation type="journal article" date="2024" name="BMC Genomics">
        <title>Genome assembly of redclaw crayfish (Cherax quadricarinatus) provides insights into its immune adaptation and hypoxia tolerance.</title>
        <authorList>
            <person name="Liu Z."/>
            <person name="Zheng J."/>
            <person name="Li H."/>
            <person name="Fang K."/>
            <person name="Wang S."/>
            <person name="He J."/>
            <person name="Zhou D."/>
            <person name="Weng S."/>
            <person name="Chi M."/>
            <person name="Gu Z."/>
            <person name="He J."/>
            <person name="Li F."/>
            <person name="Wang M."/>
        </authorList>
    </citation>
    <scope>NUCLEOTIDE SEQUENCE [LARGE SCALE GENOMIC DNA]</scope>
    <source>
        <strain evidence="2">ZL_2023a</strain>
    </source>
</reference>